<evidence type="ECO:0000313" key="2">
    <source>
        <dbReference type="EMBL" id="MEY8773031.1"/>
    </source>
</evidence>
<reference evidence="2 3" key="1">
    <citation type="submission" date="2024-07" db="EMBL/GenBank/DDBJ databases">
        <authorList>
            <person name="Hebao G."/>
        </authorList>
    </citation>
    <scope>NUCLEOTIDE SEQUENCE [LARGE SCALE GENOMIC DNA]</scope>
    <source>
        <strain evidence="2 3">ACCC 02193</strain>
    </source>
</reference>
<gene>
    <name evidence="2" type="ORF">AB6T85_21720</name>
</gene>
<dbReference type="Proteomes" id="UP001565243">
    <property type="component" value="Unassembled WGS sequence"/>
</dbReference>
<keyword evidence="3" id="KW-1185">Reference proteome</keyword>
<sequence>MKLSFNLQHFTFFCTGALTIMLIDVYVFSDFTAPVITATTASITLLIALKTAAKVNKWLDDKIKDKKFEQAHNFYEDLHRLTVSIALLKSYLDALRPIQPQKYILNDGDLINDLAIAKEKLDESNRLLTEIAIYENYFIGLKIKLTKNEAHSKFYSYAVKIVKHAECCLAAYNNIIDTKENSTIPHATYIYHQQNQISLHKKGVKYYHDTFNYISTGLARIEFSNMFDLKGG</sequence>
<evidence type="ECO:0000256" key="1">
    <source>
        <dbReference type="SAM" id="Phobius"/>
    </source>
</evidence>
<dbReference type="EMBL" id="JBGFFX010000017">
    <property type="protein sequence ID" value="MEY8773031.1"/>
    <property type="molecule type" value="Genomic_DNA"/>
</dbReference>
<evidence type="ECO:0008006" key="4">
    <source>
        <dbReference type="Google" id="ProtNLM"/>
    </source>
</evidence>
<keyword evidence="1" id="KW-0472">Membrane</keyword>
<name>A0ABV4EDN5_9GAMM</name>
<evidence type="ECO:0000313" key="3">
    <source>
        <dbReference type="Proteomes" id="UP001565243"/>
    </source>
</evidence>
<accession>A0ABV4EDN5</accession>
<keyword evidence="1" id="KW-1133">Transmembrane helix</keyword>
<proteinExistence type="predicted"/>
<organism evidence="2 3">
    <name type="scientific">Erwinia aeris</name>
    <dbReference type="NCBI Taxonomy" id="3239803"/>
    <lineage>
        <taxon>Bacteria</taxon>
        <taxon>Pseudomonadati</taxon>
        <taxon>Pseudomonadota</taxon>
        <taxon>Gammaproteobacteria</taxon>
        <taxon>Enterobacterales</taxon>
        <taxon>Erwiniaceae</taxon>
        <taxon>Erwinia</taxon>
    </lineage>
</organism>
<protein>
    <recommendedName>
        <fullName evidence="4">SLATT domain-containing protein</fullName>
    </recommendedName>
</protein>
<dbReference type="RefSeq" id="WP_369896657.1">
    <property type="nucleotide sequence ID" value="NZ_JBGFFX010000017.1"/>
</dbReference>
<feature type="transmembrane region" description="Helical" evidence="1">
    <location>
        <begin position="12"/>
        <end position="29"/>
    </location>
</feature>
<keyword evidence="1" id="KW-0812">Transmembrane</keyword>
<feature type="transmembrane region" description="Helical" evidence="1">
    <location>
        <begin position="35"/>
        <end position="53"/>
    </location>
</feature>
<comment type="caution">
    <text evidence="2">The sequence shown here is derived from an EMBL/GenBank/DDBJ whole genome shotgun (WGS) entry which is preliminary data.</text>
</comment>